<gene>
    <name evidence="1" type="ORF">LSH36_389g00008</name>
</gene>
<evidence type="ECO:0000313" key="1">
    <source>
        <dbReference type="EMBL" id="KAK2150782.1"/>
    </source>
</evidence>
<dbReference type="AlphaFoldDB" id="A0AAD9JDH8"/>
<reference evidence="1" key="1">
    <citation type="journal article" date="2023" name="Mol. Biol. Evol.">
        <title>Third-Generation Sequencing Reveals the Adaptive Role of the Epigenome in Three Deep-Sea Polychaetes.</title>
        <authorList>
            <person name="Perez M."/>
            <person name="Aroh O."/>
            <person name="Sun Y."/>
            <person name="Lan Y."/>
            <person name="Juniper S.K."/>
            <person name="Young C.R."/>
            <person name="Angers B."/>
            <person name="Qian P.Y."/>
        </authorList>
    </citation>
    <scope>NUCLEOTIDE SEQUENCE</scope>
    <source>
        <strain evidence="1">P08H-3</strain>
    </source>
</reference>
<accession>A0AAD9JDH8</accession>
<name>A0AAD9JDH8_9ANNE</name>
<sequence length="106" mass="12206">MLHLFVTSVPRINMKCVARFPGFISKHALSCLYYDNHRCLCGMSDKERLLFSLIYAYLQCDAQHCCFPIVGHSTSTVICLLSCHRVYFRVLPLSDNKEPMAMKTQQ</sequence>
<protein>
    <submittedName>
        <fullName evidence="1">Uncharacterized protein</fullName>
    </submittedName>
</protein>
<evidence type="ECO:0000313" key="2">
    <source>
        <dbReference type="Proteomes" id="UP001208570"/>
    </source>
</evidence>
<proteinExistence type="predicted"/>
<comment type="caution">
    <text evidence="1">The sequence shown here is derived from an EMBL/GenBank/DDBJ whole genome shotgun (WGS) entry which is preliminary data.</text>
</comment>
<dbReference type="Proteomes" id="UP001208570">
    <property type="component" value="Unassembled WGS sequence"/>
</dbReference>
<dbReference type="EMBL" id="JAODUP010000389">
    <property type="protein sequence ID" value="KAK2150782.1"/>
    <property type="molecule type" value="Genomic_DNA"/>
</dbReference>
<organism evidence="1 2">
    <name type="scientific">Paralvinella palmiformis</name>
    <dbReference type="NCBI Taxonomy" id="53620"/>
    <lineage>
        <taxon>Eukaryota</taxon>
        <taxon>Metazoa</taxon>
        <taxon>Spiralia</taxon>
        <taxon>Lophotrochozoa</taxon>
        <taxon>Annelida</taxon>
        <taxon>Polychaeta</taxon>
        <taxon>Sedentaria</taxon>
        <taxon>Canalipalpata</taxon>
        <taxon>Terebellida</taxon>
        <taxon>Terebelliformia</taxon>
        <taxon>Alvinellidae</taxon>
        <taxon>Paralvinella</taxon>
    </lineage>
</organism>
<keyword evidence="2" id="KW-1185">Reference proteome</keyword>